<gene>
    <name evidence="13" type="ORF">OPV22_029102</name>
</gene>
<evidence type="ECO:0000256" key="5">
    <source>
        <dbReference type="ARBA" id="ARBA00022691"/>
    </source>
</evidence>
<dbReference type="GO" id="GO:0005694">
    <property type="term" value="C:chromosome"/>
    <property type="evidence" value="ECO:0007669"/>
    <property type="project" value="UniProtKB-SubCell"/>
</dbReference>
<accession>A0AAV8QCC3</accession>
<keyword evidence="4" id="KW-0808">Transferase</keyword>
<evidence type="ECO:0000259" key="10">
    <source>
        <dbReference type="PROSITE" id="PS50867"/>
    </source>
</evidence>
<dbReference type="Pfam" id="PF05033">
    <property type="entry name" value="Pre-SET"/>
    <property type="match status" value="1"/>
</dbReference>
<dbReference type="InterPro" id="IPR003105">
    <property type="entry name" value="SRA_YDG"/>
</dbReference>
<reference evidence="13 14" key="1">
    <citation type="submission" date="2022-12" db="EMBL/GenBank/DDBJ databases">
        <title>Chromosome-scale assembly of the Ensete ventricosum genome.</title>
        <authorList>
            <person name="Dussert Y."/>
            <person name="Stocks J."/>
            <person name="Wendawek A."/>
            <person name="Woldeyes F."/>
            <person name="Nichols R.A."/>
            <person name="Borrell J.S."/>
        </authorList>
    </citation>
    <scope>NUCLEOTIDE SEQUENCE [LARGE SCALE GENOMIC DNA]</scope>
    <source>
        <strain evidence="14">cv. Maze</strain>
        <tissue evidence="13">Seeds</tissue>
    </source>
</reference>
<dbReference type="GO" id="GO:0032259">
    <property type="term" value="P:methylation"/>
    <property type="evidence" value="ECO:0007669"/>
    <property type="project" value="UniProtKB-KW"/>
</dbReference>
<dbReference type="SUPFAM" id="SSF88697">
    <property type="entry name" value="PUA domain-like"/>
    <property type="match status" value="1"/>
</dbReference>
<feature type="domain" description="Post-SET" evidence="11">
    <location>
        <begin position="710"/>
        <end position="726"/>
    </location>
</feature>
<dbReference type="SMART" id="SM00468">
    <property type="entry name" value="PreSET"/>
    <property type="match status" value="1"/>
</dbReference>
<evidence type="ECO:0000313" key="14">
    <source>
        <dbReference type="Proteomes" id="UP001222027"/>
    </source>
</evidence>
<dbReference type="PANTHER" id="PTHR45660:SF94">
    <property type="entry name" value="HISTONE-LYSINE N-METHYLTRANSFERASE, H3 LYSINE-9 SPECIFIC SUVH4"/>
    <property type="match status" value="1"/>
</dbReference>
<evidence type="ECO:0000256" key="1">
    <source>
        <dbReference type="ARBA" id="ARBA00004286"/>
    </source>
</evidence>
<dbReference type="PROSITE" id="PS50867">
    <property type="entry name" value="PRE_SET"/>
    <property type="match status" value="1"/>
</dbReference>
<dbReference type="InterPro" id="IPR015947">
    <property type="entry name" value="PUA-like_sf"/>
</dbReference>
<dbReference type="AlphaFoldDB" id="A0AAV8QCC3"/>
<dbReference type="GO" id="GO:0008270">
    <property type="term" value="F:zinc ion binding"/>
    <property type="evidence" value="ECO:0007669"/>
    <property type="project" value="InterPro"/>
</dbReference>
<dbReference type="Gene3D" id="2.170.270.10">
    <property type="entry name" value="SET domain"/>
    <property type="match status" value="1"/>
</dbReference>
<dbReference type="InterPro" id="IPR007728">
    <property type="entry name" value="Pre-SET_dom"/>
</dbReference>
<evidence type="ECO:0008006" key="15">
    <source>
        <dbReference type="Google" id="ProtNLM"/>
    </source>
</evidence>
<proteinExistence type="predicted"/>
<dbReference type="PROSITE" id="PS50868">
    <property type="entry name" value="POST_SET"/>
    <property type="match status" value="1"/>
</dbReference>
<evidence type="ECO:0000256" key="3">
    <source>
        <dbReference type="ARBA" id="ARBA00022603"/>
    </source>
</evidence>
<sequence length="726" mass="80342">MVCYVSSVLTHTNPTPSGGSTPFPLLPPSRALLLQSKLIEFFLSSKSPSRSNSPLPWIYRSEMVGDAGECVPVALSLAPTVAPTTGEAAPPEVSPAAKASRRCSARYKGKQRPYFGTKRPDTAPKKEIVKKRARMDLGLMQASTSDVNGVLGEVSADGEVGCHDQQNGELKSGYVLVKETLRAFNSHYLHFVQEEEQRVKQVEAKLLEHPKDSKKKAVGYTEGEVKRASKRPDLKAISRMIENGSVLCHEKRIGHLPGIDVGQQFYSRAEMVVLGVHSHWLNGIDYLGGSYAKQEQYKGYTFPLAVCIVLSGMYEDDSDNAEDIVYTGQGGHDLLGSKQQIRDQKLERGNLALKNSCDCGSPVRVVRGHESQNSYCGKVYTYDGLYKVVKYWAEKGVRGFTVYKYNLKRLEGQPYLTTNQVYFGRAQAPRSITDLRGLVCEDISGGQENIPIPVTNVVDDPPVPPTGFLYQKSMQLAKSLKLPANFLGCQCEGDCTNPRTCACARLNGYDFPYVRRDGGRLIEAKAVVFECGPNCRCSLSCVNRISQQGLKYHLEVFRMPKKGWGVRSWDTIPSGAPICEYTGILTKTDEIDNVEENNYIFEIDCLQTMKGLDGRERRPGDVSLLINLDDKKSEVAEYCIDAGSVGNVARFINHSCQPNLFVQCILNSHHDIKMAKVMLFAADTIPPLQELTYDYGYALDSVVGPDGSVVKLPCHCGAVDCRKWLY</sequence>
<comment type="subcellular location">
    <subcellularLocation>
        <location evidence="1">Chromosome</location>
    </subcellularLocation>
    <subcellularLocation>
        <location evidence="8">Nucleus</location>
    </subcellularLocation>
</comment>
<evidence type="ECO:0000256" key="7">
    <source>
        <dbReference type="ARBA" id="ARBA00023242"/>
    </source>
</evidence>
<dbReference type="GO" id="GO:0042054">
    <property type="term" value="F:histone methyltransferase activity"/>
    <property type="evidence" value="ECO:0007669"/>
    <property type="project" value="InterPro"/>
</dbReference>
<dbReference type="GO" id="GO:0003690">
    <property type="term" value="F:double-stranded DNA binding"/>
    <property type="evidence" value="ECO:0007669"/>
    <property type="project" value="TreeGrafter"/>
</dbReference>
<dbReference type="PROSITE" id="PS50280">
    <property type="entry name" value="SET"/>
    <property type="match status" value="1"/>
</dbReference>
<name>A0AAV8QCC3_ENSVE</name>
<organism evidence="13 14">
    <name type="scientific">Ensete ventricosum</name>
    <name type="common">Abyssinian banana</name>
    <name type="synonym">Musa ensete</name>
    <dbReference type="NCBI Taxonomy" id="4639"/>
    <lineage>
        <taxon>Eukaryota</taxon>
        <taxon>Viridiplantae</taxon>
        <taxon>Streptophyta</taxon>
        <taxon>Embryophyta</taxon>
        <taxon>Tracheophyta</taxon>
        <taxon>Spermatophyta</taxon>
        <taxon>Magnoliopsida</taxon>
        <taxon>Liliopsida</taxon>
        <taxon>Zingiberales</taxon>
        <taxon>Musaceae</taxon>
        <taxon>Ensete</taxon>
    </lineage>
</organism>
<dbReference type="SMART" id="SM00466">
    <property type="entry name" value="SRA"/>
    <property type="match status" value="1"/>
</dbReference>
<protein>
    <recommendedName>
        <fullName evidence="15">Histone-lysine N-methyltransferase</fullName>
    </recommendedName>
</protein>
<dbReference type="EMBL" id="JAQQAF010000008">
    <property type="protein sequence ID" value="KAJ8466550.1"/>
    <property type="molecule type" value="Genomic_DNA"/>
</dbReference>
<keyword evidence="6" id="KW-0156">Chromatin regulator</keyword>
<keyword evidence="3" id="KW-0489">Methyltransferase</keyword>
<evidence type="ECO:0000259" key="11">
    <source>
        <dbReference type="PROSITE" id="PS50868"/>
    </source>
</evidence>
<dbReference type="InterPro" id="IPR003616">
    <property type="entry name" value="Post-SET_dom"/>
</dbReference>
<dbReference type="PROSITE" id="PS51015">
    <property type="entry name" value="YDG"/>
    <property type="match status" value="1"/>
</dbReference>
<dbReference type="SUPFAM" id="SSF82199">
    <property type="entry name" value="SET domain"/>
    <property type="match status" value="1"/>
</dbReference>
<feature type="domain" description="SET" evidence="9">
    <location>
        <begin position="552"/>
        <end position="696"/>
    </location>
</feature>
<evidence type="ECO:0000256" key="2">
    <source>
        <dbReference type="ARBA" id="ARBA00022454"/>
    </source>
</evidence>
<dbReference type="PANTHER" id="PTHR45660">
    <property type="entry name" value="HISTONE-LYSINE N-METHYLTRANSFERASE SETMAR"/>
    <property type="match status" value="1"/>
</dbReference>
<evidence type="ECO:0000259" key="9">
    <source>
        <dbReference type="PROSITE" id="PS50280"/>
    </source>
</evidence>
<comment type="caution">
    <text evidence="13">The sequence shown here is derived from an EMBL/GenBank/DDBJ whole genome shotgun (WGS) entry which is preliminary data.</text>
</comment>
<dbReference type="SMART" id="SM00508">
    <property type="entry name" value="PostSET"/>
    <property type="match status" value="1"/>
</dbReference>
<evidence type="ECO:0000256" key="8">
    <source>
        <dbReference type="PROSITE-ProRule" id="PRU00358"/>
    </source>
</evidence>
<keyword evidence="14" id="KW-1185">Reference proteome</keyword>
<dbReference type="Proteomes" id="UP001222027">
    <property type="component" value="Unassembled WGS sequence"/>
</dbReference>
<evidence type="ECO:0000256" key="6">
    <source>
        <dbReference type="ARBA" id="ARBA00022853"/>
    </source>
</evidence>
<dbReference type="InterPro" id="IPR036987">
    <property type="entry name" value="SRA-YDG_sf"/>
</dbReference>
<keyword evidence="2" id="KW-0158">Chromosome</keyword>
<feature type="domain" description="Pre-SET" evidence="10">
    <location>
        <begin position="487"/>
        <end position="549"/>
    </location>
</feature>
<evidence type="ECO:0000313" key="13">
    <source>
        <dbReference type="EMBL" id="KAJ8466550.1"/>
    </source>
</evidence>
<dbReference type="PROSITE" id="PS51575">
    <property type="entry name" value="SAM_MT43_SUVAR39_2"/>
    <property type="match status" value="1"/>
</dbReference>
<dbReference type="InterPro" id="IPR025794">
    <property type="entry name" value="H3-K9-MeTrfase_plant"/>
</dbReference>
<dbReference type="InterPro" id="IPR046341">
    <property type="entry name" value="SET_dom_sf"/>
</dbReference>
<dbReference type="Pfam" id="PF00856">
    <property type="entry name" value="SET"/>
    <property type="match status" value="1"/>
</dbReference>
<dbReference type="Gene3D" id="2.30.280.10">
    <property type="entry name" value="SRA-YDG"/>
    <property type="match status" value="1"/>
</dbReference>
<keyword evidence="7 8" id="KW-0539">Nucleus</keyword>
<keyword evidence="5" id="KW-0949">S-adenosyl-L-methionine</keyword>
<feature type="domain" description="YDG" evidence="12">
    <location>
        <begin position="254"/>
        <end position="409"/>
    </location>
</feature>
<dbReference type="SMART" id="SM00317">
    <property type="entry name" value="SET"/>
    <property type="match status" value="1"/>
</dbReference>
<dbReference type="InterPro" id="IPR001214">
    <property type="entry name" value="SET_dom"/>
</dbReference>
<evidence type="ECO:0000256" key="4">
    <source>
        <dbReference type="ARBA" id="ARBA00022679"/>
    </source>
</evidence>
<dbReference type="GO" id="GO:0005634">
    <property type="term" value="C:nucleus"/>
    <property type="evidence" value="ECO:0007669"/>
    <property type="project" value="UniProtKB-SubCell"/>
</dbReference>
<dbReference type="InterPro" id="IPR051357">
    <property type="entry name" value="H3K9_HMTase_SUVAR3-9"/>
</dbReference>
<dbReference type="Pfam" id="PF02182">
    <property type="entry name" value="SAD_SRA"/>
    <property type="match status" value="1"/>
</dbReference>
<evidence type="ECO:0000259" key="12">
    <source>
        <dbReference type="PROSITE" id="PS51015"/>
    </source>
</evidence>